<reference evidence="1 2" key="1">
    <citation type="submission" date="2016-11" db="EMBL/GenBank/DDBJ databases">
        <title>Description of two novel members of the family Erysipelotrichaceae: Ileibacterium lipovorans gen. nov., sp. nov. and Dubosiella newyorkensis, gen. nov., sp. nov.</title>
        <authorList>
            <person name="Cox L.M."/>
            <person name="Sohn J."/>
            <person name="Tyrrell K.L."/>
            <person name="Citron D.M."/>
            <person name="Lawson P.A."/>
            <person name="Patel N.B."/>
            <person name="Iizumi T."/>
            <person name="Perez-Perez G.I."/>
            <person name="Goldstein E.J."/>
            <person name="Blaser M.J."/>
        </authorList>
    </citation>
    <scope>NUCLEOTIDE SEQUENCE [LARGE SCALE GENOMIC DNA]</scope>
    <source>
        <strain evidence="1 2">NYU-BL-A3</strain>
    </source>
</reference>
<dbReference type="AlphaFoldDB" id="A0A1U7NCN2"/>
<dbReference type="EMBL" id="MPJW01000272">
    <property type="protein sequence ID" value="OLU36458.1"/>
    <property type="molecule type" value="Genomic_DNA"/>
</dbReference>
<dbReference type="RefSeq" id="WP_075821077.1">
    <property type="nucleotide sequence ID" value="NZ_CAPUHB010000045.1"/>
</dbReference>
<proteinExistence type="predicted"/>
<gene>
    <name evidence="1" type="ORF">BO222_12425</name>
</gene>
<organism evidence="1 2">
    <name type="scientific">Ileibacterium valens</name>
    <dbReference type="NCBI Taxonomy" id="1862668"/>
    <lineage>
        <taxon>Bacteria</taxon>
        <taxon>Bacillati</taxon>
        <taxon>Bacillota</taxon>
        <taxon>Erysipelotrichia</taxon>
        <taxon>Erysipelotrichales</taxon>
        <taxon>Erysipelotrichaceae</taxon>
        <taxon>Ileibacterium</taxon>
    </lineage>
</organism>
<dbReference type="Proteomes" id="UP000186341">
    <property type="component" value="Unassembled WGS sequence"/>
</dbReference>
<keyword evidence="2" id="KW-1185">Reference proteome</keyword>
<accession>A0A1U7NCN2</accession>
<name>A0A1U7NCN2_9FIRM</name>
<sequence length="136" mass="15519">MLMLSVYESSDEDILVVDIEVQNGKSSVKYFVGRFFYYIGSLLTTQKNDISGFEGKDYANVKPILAVWIRSSLPDSFLVKSDTNAEIEYNEDSKFVQLLAELLRGFIKIVVISAGTDWRQENNEAIECISQIFEIR</sequence>
<protein>
    <submittedName>
        <fullName evidence="1">Uncharacterized protein</fullName>
    </submittedName>
</protein>
<evidence type="ECO:0000313" key="2">
    <source>
        <dbReference type="Proteomes" id="UP000186341"/>
    </source>
</evidence>
<evidence type="ECO:0000313" key="1">
    <source>
        <dbReference type="EMBL" id="OLU36458.1"/>
    </source>
</evidence>
<comment type="caution">
    <text evidence="1">The sequence shown here is derived from an EMBL/GenBank/DDBJ whole genome shotgun (WGS) entry which is preliminary data.</text>
</comment>